<gene>
    <name evidence="1" type="ORF">D5086_013845</name>
</gene>
<reference evidence="1 2" key="1">
    <citation type="journal article" date="2024" name="Plant Biotechnol. J.">
        <title>Genome and CRISPR/Cas9 system of a widespread forest tree (Populus alba) in the world.</title>
        <authorList>
            <person name="Liu Y.J."/>
            <person name="Jiang P.F."/>
            <person name="Han X.M."/>
            <person name="Li X.Y."/>
            <person name="Wang H.M."/>
            <person name="Wang Y.J."/>
            <person name="Wang X.X."/>
            <person name="Zeng Q.Y."/>
        </authorList>
    </citation>
    <scope>NUCLEOTIDE SEQUENCE [LARGE SCALE GENOMIC DNA]</scope>
    <source>
        <strain evidence="2">cv. PAL-ZL1</strain>
    </source>
</reference>
<organism evidence="1 2">
    <name type="scientific">Populus alba</name>
    <name type="common">White poplar</name>
    <dbReference type="NCBI Taxonomy" id="43335"/>
    <lineage>
        <taxon>Eukaryota</taxon>
        <taxon>Viridiplantae</taxon>
        <taxon>Streptophyta</taxon>
        <taxon>Embryophyta</taxon>
        <taxon>Tracheophyta</taxon>
        <taxon>Spermatophyta</taxon>
        <taxon>Magnoliopsida</taxon>
        <taxon>eudicotyledons</taxon>
        <taxon>Gunneridae</taxon>
        <taxon>Pentapetalae</taxon>
        <taxon>rosids</taxon>
        <taxon>fabids</taxon>
        <taxon>Malpighiales</taxon>
        <taxon>Salicaceae</taxon>
        <taxon>Saliceae</taxon>
        <taxon>Populus</taxon>
    </lineage>
</organism>
<dbReference type="EMBL" id="RCHU02000006">
    <property type="protein sequence ID" value="KAL3586978.1"/>
    <property type="molecule type" value="Genomic_DNA"/>
</dbReference>
<comment type="caution">
    <text evidence="1">The sequence shown here is derived from an EMBL/GenBank/DDBJ whole genome shotgun (WGS) entry which is preliminary data.</text>
</comment>
<dbReference type="Proteomes" id="UP000309997">
    <property type="component" value="Unassembled WGS sequence"/>
</dbReference>
<proteinExistence type="predicted"/>
<accession>A0ACC4C6S3</accession>
<evidence type="ECO:0000313" key="2">
    <source>
        <dbReference type="Proteomes" id="UP000309997"/>
    </source>
</evidence>
<protein>
    <submittedName>
        <fullName evidence="1">Uncharacterized protein</fullName>
    </submittedName>
</protein>
<name>A0ACC4C6S3_POPAL</name>
<sequence length="194" mass="22228">MSLKFNSPFLGIPVIAPLNGRNRPNSVYSGRGQLSKRGFRKCICVKKHSDWVAQALRFSHFCGKDVELARNANESGVECVKESFVQNELVRIRTSMVERSRYCNCEWMDHIHLTCSPFHVLLTSKGLVCSCKLWIEMFSRGNLVLIFLSHRLLEYSRVNWQSPYRRVMASIISSGSELEAQLGRRLRCKADEGL</sequence>
<keyword evidence="2" id="KW-1185">Reference proteome</keyword>
<evidence type="ECO:0000313" key="1">
    <source>
        <dbReference type="EMBL" id="KAL3586978.1"/>
    </source>
</evidence>